<dbReference type="PANTHER" id="PTHR11716:SF9">
    <property type="entry name" value="PHOSPHOLIPASE A2, MEMBRANE ASSOCIATED"/>
    <property type="match status" value="1"/>
</dbReference>
<dbReference type="GO" id="GO:0042742">
    <property type="term" value="P:defense response to bacterium"/>
    <property type="evidence" value="ECO:0007669"/>
    <property type="project" value="UniProtKB-KW"/>
</dbReference>
<dbReference type="OMA" id="PRRCLCH"/>
<evidence type="ECO:0000256" key="12">
    <source>
        <dbReference type="PIRSR" id="PIRSR601211-2"/>
    </source>
</evidence>
<dbReference type="GO" id="GO:0006644">
    <property type="term" value="P:phospholipid metabolic process"/>
    <property type="evidence" value="ECO:0007669"/>
    <property type="project" value="InterPro"/>
</dbReference>
<evidence type="ECO:0000256" key="11">
    <source>
        <dbReference type="ARBA" id="ARBA00049282"/>
    </source>
</evidence>
<organism evidence="17 18">
    <name type="scientific">Vombatus ursinus</name>
    <name type="common">Common wombat</name>
    <dbReference type="NCBI Taxonomy" id="29139"/>
    <lineage>
        <taxon>Eukaryota</taxon>
        <taxon>Metazoa</taxon>
        <taxon>Chordata</taxon>
        <taxon>Craniata</taxon>
        <taxon>Vertebrata</taxon>
        <taxon>Euteleostomi</taxon>
        <taxon>Mammalia</taxon>
        <taxon>Metatheria</taxon>
        <taxon>Diprotodontia</taxon>
        <taxon>Vombatidae</taxon>
        <taxon>Vombatus</taxon>
    </lineage>
</organism>
<dbReference type="GO" id="GO:0005576">
    <property type="term" value="C:extracellular region"/>
    <property type="evidence" value="ECO:0007669"/>
    <property type="project" value="UniProtKB-SubCell"/>
</dbReference>
<feature type="disulfide bond" evidence="13">
    <location>
        <begin position="97"/>
        <end position="109"/>
    </location>
</feature>
<feature type="disulfide bond" evidence="13">
    <location>
        <begin position="70"/>
        <end position="111"/>
    </location>
</feature>
<dbReference type="Ensembl" id="ENSVURT00010035435.1">
    <property type="protein sequence ID" value="ENSVURP00010031124.1"/>
    <property type="gene ID" value="ENSVURG00010023807.1"/>
</dbReference>
<comment type="catalytic activity">
    <reaction evidence="10">
        <text>1-hexadecanoyl-2-(9Z-octadecenoyl)-sn-glycero-3-phosphoethanolamine + H2O = 1-hexadecanoyl-sn-glycero-3-phosphoethanolamine + (9Z)-octadecenoate + H(+)</text>
        <dbReference type="Rhea" id="RHEA:40911"/>
        <dbReference type="ChEBI" id="CHEBI:15377"/>
        <dbReference type="ChEBI" id="CHEBI:15378"/>
        <dbReference type="ChEBI" id="CHEBI:30823"/>
        <dbReference type="ChEBI" id="CHEBI:73004"/>
        <dbReference type="ChEBI" id="CHEBI:73007"/>
    </reaction>
    <physiologicalReaction direction="left-to-right" evidence="10">
        <dbReference type="Rhea" id="RHEA:40912"/>
    </physiologicalReaction>
</comment>
<evidence type="ECO:0000256" key="15">
    <source>
        <dbReference type="RuleBase" id="RU361236"/>
    </source>
</evidence>
<dbReference type="InterPro" id="IPR001211">
    <property type="entry name" value="PLA2"/>
</dbReference>
<sequence length="145" mass="16484">MKTFFLLAVLMACGLSEVQGNFVTSQTMITMVMGKDAIADYNLYGCYCGQKSNGTPKDATDMCCWKQEHCYLNLEKENCDTRKLTYRFRYRNGMASCSKIAQYSQIQICTCDAEAAVCMQKNRNTYNVQYRNYTNSQCTGNTSES</sequence>
<dbReference type="GO" id="GO:0031640">
    <property type="term" value="P:killing of cells of another organism"/>
    <property type="evidence" value="ECO:0007669"/>
    <property type="project" value="UniProtKB-KW"/>
</dbReference>
<keyword evidence="4" id="KW-0929">Antimicrobial</keyword>
<keyword evidence="5 13" id="KW-1015">Disulfide bond</keyword>
<keyword evidence="15" id="KW-0732">Signal</keyword>
<feature type="signal peptide" evidence="15">
    <location>
        <begin position="1"/>
        <end position="20"/>
    </location>
</feature>
<keyword evidence="12 15" id="KW-0106">Calcium</keyword>
<name>A0A4X2M008_VOMUR</name>
<dbReference type="Pfam" id="PF00068">
    <property type="entry name" value="Phospholip_A2_1"/>
    <property type="match status" value="1"/>
</dbReference>
<dbReference type="Gene3D" id="1.20.90.10">
    <property type="entry name" value="Phospholipase A2 domain"/>
    <property type="match status" value="1"/>
</dbReference>
<evidence type="ECO:0000256" key="1">
    <source>
        <dbReference type="ARBA" id="ARBA00004450"/>
    </source>
</evidence>
<evidence type="ECO:0000256" key="5">
    <source>
        <dbReference type="ARBA" id="ARBA00023157"/>
    </source>
</evidence>
<dbReference type="InterPro" id="IPR016090">
    <property type="entry name" value="PLA2-like_dom"/>
</dbReference>
<evidence type="ECO:0000256" key="6">
    <source>
        <dbReference type="ARBA" id="ARBA00036719"/>
    </source>
</evidence>
<reference evidence="18" key="1">
    <citation type="submission" date="2018-12" db="EMBL/GenBank/DDBJ databases">
        <authorList>
            <person name="Yazar S."/>
        </authorList>
    </citation>
    <scope>NUCLEOTIDE SEQUENCE [LARGE SCALE GENOMIC DNA]</scope>
</reference>
<evidence type="ECO:0000256" key="3">
    <source>
        <dbReference type="ARBA" id="ARBA00022525"/>
    </source>
</evidence>
<dbReference type="PANTHER" id="PTHR11716">
    <property type="entry name" value="PHOSPHOLIPASE A2 FAMILY MEMBER"/>
    <property type="match status" value="1"/>
</dbReference>
<comment type="similarity">
    <text evidence="14">Belongs to the phospholipase A2 family.</text>
</comment>
<dbReference type="Proteomes" id="UP000314987">
    <property type="component" value="Unassembled WGS sequence"/>
</dbReference>
<dbReference type="GO" id="GO:0047498">
    <property type="term" value="F:calcium-dependent phospholipase A2 activity"/>
    <property type="evidence" value="ECO:0007669"/>
    <property type="project" value="TreeGrafter"/>
</dbReference>
<accession>A0A4X2M008</accession>
<evidence type="ECO:0000256" key="2">
    <source>
        <dbReference type="ARBA" id="ARBA00004613"/>
    </source>
</evidence>
<dbReference type="GO" id="GO:0005509">
    <property type="term" value="F:calcium ion binding"/>
    <property type="evidence" value="ECO:0007669"/>
    <property type="project" value="InterPro"/>
</dbReference>
<feature type="domain" description="Phospholipase A2-like central" evidence="16">
    <location>
        <begin position="21"/>
        <end position="139"/>
    </location>
</feature>
<dbReference type="STRING" id="29139.ENSVURP00010031124"/>
<feature type="disulfide bond" evidence="13">
    <location>
        <begin position="63"/>
        <end position="118"/>
    </location>
</feature>
<feature type="binding site" evidence="12">
    <location>
        <position position="49"/>
    </location>
    <ligand>
        <name>Ca(2+)</name>
        <dbReference type="ChEBI" id="CHEBI:29108"/>
    </ligand>
</feature>
<keyword evidence="3 15" id="KW-0964">Secreted</keyword>
<protein>
    <recommendedName>
        <fullName evidence="15">Phospholipase A2</fullName>
        <ecNumber evidence="15">3.1.1.4</ecNumber>
    </recommendedName>
</protein>
<keyword evidence="15" id="KW-0443">Lipid metabolism</keyword>
<comment type="catalytic activity">
    <reaction evidence="6">
        <text>1-hexadecanoyl-2-(4Z,7Z,10Z,13Z,16Z,19Z-docosahexaenoyl)-sn-glycero-3-phosphocholine + H2O = (4Z,7Z,10Z,13Z,16Z,19Z)-docosahexaenoate + 1-hexadecanoyl-sn-glycero-3-phosphocholine + H(+)</text>
        <dbReference type="Rhea" id="RHEA:41231"/>
        <dbReference type="ChEBI" id="CHEBI:15377"/>
        <dbReference type="ChEBI" id="CHEBI:15378"/>
        <dbReference type="ChEBI" id="CHEBI:72998"/>
        <dbReference type="ChEBI" id="CHEBI:74963"/>
        <dbReference type="ChEBI" id="CHEBI:77016"/>
    </reaction>
    <physiologicalReaction direction="left-to-right" evidence="6">
        <dbReference type="Rhea" id="RHEA:41232"/>
    </physiologicalReaction>
</comment>
<evidence type="ECO:0000313" key="17">
    <source>
        <dbReference type="Ensembl" id="ENSVURP00010031124.1"/>
    </source>
</evidence>
<keyword evidence="15" id="KW-0378">Hydrolase</keyword>
<dbReference type="PRINTS" id="PR00389">
    <property type="entry name" value="PHPHLIPASEA2"/>
</dbReference>
<proteinExistence type="inferred from homology"/>
<dbReference type="SMART" id="SM00085">
    <property type="entry name" value="PA2c"/>
    <property type="match status" value="1"/>
</dbReference>
<evidence type="ECO:0000259" key="16">
    <source>
        <dbReference type="SMART" id="SM00085"/>
    </source>
</evidence>
<dbReference type="GO" id="GO:0042130">
    <property type="term" value="P:negative regulation of T cell proliferation"/>
    <property type="evidence" value="ECO:0007669"/>
    <property type="project" value="TreeGrafter"/>
</dbReference>
<evidence type="ECO:0000256" key="10">
    <source>
        <dbReference type="ARBA" id="ARBA00048613"/>
    </source>
</evidence>
<feature type="disulfide bond" evidence="13">
    <location>
        <begin position="48"/>
        <end position="64"/>
    </location>
</feature>
<evidence type="ECO:0000256" key="9">
    <source>
        <dbReference type="ARBA" id="ARBA00048541"/>
    </source>
</evidence>
<evidence type="ECO:0000256" key="4">
    <source>
        <dbReference type="ARBA" id="ARBA00022638"/>
    </source>
</evidence>
<comment type="catalytic activity">
    <reaction evidence="11">
        <text>1-hexadecanoyl-2-(9Z-octadecenoyl)-sn-glycero-3-phosphoglycerol + H2O = 1-hexadecanoyl-sn-glycero-3-phosphoglycerol + (9Z)-octadecenoate + H(+)</text>
        <dbReference type="Rhea" id="RHEA:44524"/>
        <dbReference type="ChEBI" id="CHEBI:15377"/>
        <dbReference type="ChEBI" id="CHEBI:15378"/>
        <dbReference type="ChEBI" id="CHEBI:30823"/>
        <dbReference type="ChEBI" id="CHEBI:84472"/>
        <dbReference type="ChEBI" id="CHEBI:84475"/>
    </reaction>
    <physiologicalReaction direction="left-to-right" evidence="11">
        <dbReference type="Rhea" id="RHEA:44525"/>
    </physiologicalReaction>
</comment>
<keyword evidence="4" id="KW-0081">Bacteriolytic enzyme</keyword>
<dbReference type="EC" id="3.1.1.4" evidence="15"/>
<dbReference type="GO" id="GO:0050482">
    <property type="term" value="P:arachidonate secretion"/>
    <property type="evidence" value="ECO:0007669"/>
    <property type="project" value="InterPro"/>
</dbReference>
<dbReference type="AlphaFoldDB" id="A0A4X2M008"/>
<dbReference type="GO" id="GO:0005543">
    <property type="term" value="F:phospholipid binding"/>
    <property type="evidence" value="ECO:0007669"/>
    <property type="project" value="TreeGrafter"/>
</dbReference>
<comment type="catalytic activity">
    <reaction evidence="15">
        <text>a 1,2-diacyl-sn-glycero-3-phosphocholine + H2O = a 1-acyl-sn-glycero-3-phosphocholine + a fatty acid + H(+)</text>
        <dbReference type="Rhea" id="RHEA:15801"/>
        <dbReference type="ChEBI" id="CHEBI:15377"/>
        <dbReference type="ChEBI" id="CHEBI:15378"/>
        <dbReference type="ChEBI" id="CHEBI:28868"/>
        <dbReference type="ChEBI" id="CHEBI:57643"/>
        <dbReference type="ChEBI" id="CHEBI:58168"/>
        <dbReference type="EC" id="3.1.1.4"/>
    </reaction>
</comment>
<evidence type="ECO:0000256" key="8">
    <source>
        <dbReference type="ARBA" id="ARBA00048080"/>
    </source>
</evidence>
<comment type="subcellular location">
    <subcellularLocation>
        <location evidence="1">Mitochondrion outer membrane</location>
        <topology evidence="1">Peripheral membrane protein</topology>
    </subcellularLocation>
    <subcellularLocation>
        <location evidence="2 15">Secreted</location>
    </subcellularLocation>
</comment>
<evidence type="ECO:0000256" key="13">
    <source>
        <dbReference type="PIRSR" id="PIRSR601211-3"/>
    </source>
</evidence>
<dbReference type="GeneTree" id="ENSGT00940000155096"/>
<dbReference type="CDD" id="cd00125">
    <property type="entry name" value="PLA2c"/>
    <property type="match status" value="1"/>
</dbReference>
<dbReference type="GO" id="GO:0005741">
    <property type="term" value="C:mitochondrial outer membrane"/>
    <property type="evidence" value="ECO:0007669"/>
    <property type="project" value="UniProtKB-SubCell"/>
</dbReference>
<evidence type="ECO:0000256" key="14">
    <source>
        <dbReference type="RuleBase" id="RU003654"/>
    </source>
</evidence>
<evidence type="ECO:0000313" key="18">
    <source>
        <dbReference type="Proteomes" id="UP000314987"/>
    </source>
</evidence>
<reference evidence="17" key="3">
    <citation type="submission" date="2025-09" db="UniProtKB">
        <authorList>
            <consortium name="Ensembl"/>
        </authorList>
    </citation>
    <scope>IDENTIFICATION</scope>
</reference>
<keyword evidence="18" id="KW-1185">Reference proteome</keyword>
<feature type="binding site" evidence="12">
    <location>
        <position position="47"/>
    </location>
    <ligand>
        <name>Ca(2+)</name>
        <dbReference type="ChEBI" id="CHEBI:29108"/>
    </ligand>
</feature>
<dbReference type="GO" id="GO:0016042">
    <property type="term" value="P:lipid catabolic process"/>
    <property type="evidence" value="ECO:0007669"/>
    <property type="project" value="InterPro"/>
</dbReference>
<dbReference type="SUPFAM" id="SSF48619">
    <property type="entry name" value="Phospholipase A2, PLA2"/>
    <property type="match status" value="1"/>
</dbReference>
<comment type="catalytic activity">
    <reaction evidence="8">
        <text>1,2-dihexadecanoyl-sn-glycero-3-phospho-(1'-sn-glycerol) + H2O = 1-hexadecanoyl-sn-glycero-3-phospho-(1'-sn-glycerol) + hexadecanoate + H(+)</text>
        <dbReference type="Rhea" id="RHEA:45472"/>
        <dbReference type="ChEBI" id="CHEBI:7896"/>
        <dbReference type="ChEBI" id="CHEBI:15377"/>
        <dbReference type="ChEBI" id="CHEBI:15378"/>
        <dbReference type="ChEBI" id="CHEBI:72829"/>
        <dbReference type="ChEBI" id="CHEBI:75158"/>
    </reaction>
    <physiologicalReaction direction="left-to-right" evidence="8">
        <dbReference type="Rhea" id="RHEA:45473"/>
    </physiologicalReaction>
</comment>
<evidence type="ECO:0000256" key="7">
    <source>
        <dbReference type="ARBA" id="ARBA00036775"/>
    </source>
</evidence>
<reference evidence="17" key="2">
    <citation type="submission" date="2025-08" db="UniProtKB">
        <authorList>
            <consortium name="Ensembl"/>
        </authorList>
    </citation>
    <scope>IDENTIFICATION</scope>
</reference>
<dbReference type="InterPro" id="IPR036444">
    <property type="entry name" value="PLipase_A2_dom_sf"/>
</dbReference>
<comment type="cofactor">
    <cofactor evidence="12">
        <name>Ca(2+)</name>
        <dbReference type="ChEBI" id="CHEBI:29108"/>
    </cofactor>
    <text evidence="12">Binds 1 Ca(2+) ion per subunit.</text>
</comment>
<feature type="chain" id="PRO_5021473782" description="Phospholipase A2" evidence="15">
    <location>
        <begin position="21"/>
        <end position="145"/>
    </location>
</feature>
<comment type="catalytic activity">
    <reaction evidence="7">
        <text>a 1,2-diacyl-sn-glycero-3-phosphoethanolamine + H2O = a 1-acyl-sn-glycero-3-phosphoethanolamine + a fatty acid + H(+)</text>
        <dbReference type="Rhea" id="RHEA:44604"/>
        <dbReference type="ChEBI" id="CHEBI:15377"/>
        <dbReference type="ChEBI" id="CHEBI:15378"/>
        <dbReference type="ChEBI" id="CHEBI:28868"/>
        <dbReference type="ChEBI" id="CHEBI:64381"/>
        <dbReference type="ChEBI" id="CHEBI:64612"/>
    </reaction>
    <physiologicalReaction direction="left-to-right" evidence="7">
        <dbReference type="Rhea" id="RHEA:44605"/>
    </physiologicalReaction>
</comment>
<keyword evidence="12" id="KW-0479">Metal-binding</keyword>
<comment type="catalytic activity">
    <reaction evidence="9">
        <text>1-hexadecanoyl-2-(5Z,8Z,11Z,14Z-eicosatetraenoyl)-sn-glycero-3-phosphoethanolamine + H2O = 1-hexadecanoyl-sn-glycero-3-phosphoethanolamine + (5Z,8Z,11Z,14Z)-eicosatetraenoate + H(+)</text>
        <dbReference type="Rhea" id="RHEA:40431"/>
        <dbReference type="ChEBI" id="CHEBI:15377"/>
        <dbReference type="ChEBI" id="CHEBI:15378"/>
        <dbReference type="ChEBI" id="CHEBI:32395"/>
        <dbReference type="ChEBI" id="CHEBI:73004"/>
        <dbReference type="ChEBI" id="CHEBI:73009"/>
    </reaction>
    <physiologicalReaction direction="left-to-right" evidence="9">
        <dbReference type="Rhea" id="RHEA:40432"/>
    </physiologicalReaction>
</comment>